<organism evidence="2 3">
    <name type="scientific">Enterobacter roggenkampii</name>
    <dbReference type="NCBI Taxonomy" id="1812935"/>
    <lineage>
        <taxon>Bacteria</taxon>
        <taxon>Pseudomonadati</taxon>
        <taxon>Pseudomonadota</taxon>
        <taxon>Gammaproteobacteria</taxon>
        <taxon>Enterobacterales</taxon>
        <taxon>Enterobacteriaceae</taxon>
        <taxon>Enterobacter</taxon>
        <taxon>Enterobacter cloacae complex</taxon>
    </lineage>
</organism>
<reference evidence="2 3" key="1">
    <citation type="submission" date="2016-03" db="EMBL/GenBank/DDBJ databases">
        <authorList>
            <consortium name="Pathogen Informatics"/>
        </authorList>
    </citation>
    <scope>NUCLEOTIDE SEQUENCE [LARGE SCALE GENOMIC DNA]</scope>
    <source>
        <strain evidence="3">e264</strain>
    </source>
</reference>
<feature type="compositionally biased region" description="Basic and acidic residues" evidence="1">
    <location>
        <begin position="113"/>
        <end position="128"/>
    </location>
</feature>
<dbReference type="EMBL" id="FKDD01000037">
    <property type="protein sequence ID" value="SAD41707.1"/>
    <property type="molecule type" value="Genomic_DNA"/>
</dbReference>
<dbReference type="RefSeq" id="WP_063922500.1">
    <property type="nucleotide sequence ID" value="NZ_FKDD01000037.1"/>
</dbReference>
<evidence type="ECO:0000313" key="3">
    <source>
        <dbReference type="Proteomes" id="UP000077278"/>
    </source>
</evidence>
<evidence type="ECO:0000256" key="1">
    <source>
        <dbReference type="SAM" id="MobiDB-lite"/>
    </source>
</evidence>
<protein>
    <submittedName>
        <fullName evidence="2">Uncharacterized protein</fullName>
    </submittedName>
</protein>
<accession>A0ABD7KP82</accession>
<dbReference type="AlphaFoldDB" id="A0ABD7KP82"/>
<feature type="region of interest" description="Disordered" evidence="1">
    <location>
        <begin position="111"/>
        <end position="135"/>
    </location>
</feature>
<evidence type="ECO:0000313" key="2">
    <source>
        <dbReference type="EMBL" id="SAD41707.1"/>
    </source>
</evidence>
<comment type="caution">
    <text evidence="2">The sequence shown here is derived from an EMBL/GenBank/DDBJ whole genome shotgun (WGS) entry which is preliminary data.</text>
</comment>
<dbReference type="Proteomes" id="UP000077278">
    <property type="component" value="Unassembled WGS sequence"/>
</dbReference>
<proteinExistence type="predicted"/>
<sequence length="360" mass="41066">MNRNGSTEEQYEGEEERAEKRALLKNKLKWLDKEPRAAFFYFFYLALYFEKVRGMCVRKTDDGFVNPFSTEAIGTSKFDLTVSKTTSDSQGTGVASLGVMVSDVDLEALGKTSESEKSERQGAHENPMRSESVSQKNMDETLDKILALSATSALKSRSANGVSFPHFTVNTLGVENITGCILEIFLDLNIKDILGLTKAINIAWAKAKSDFPEAFSWMDIKDEKQCLWVWKTMQKKGVSPPVNPLNNYQRWHFICATFDFWHGWTHDQLEELKADRKKASQQFLNLKASPFPSLEHKKTLLSELEKAWGLKLLRRKEKADVIKLPAKITKQLTRLARMHRMSTTEMMAELIEREYAKTTA</sequence>
<gene>
    <name evidence="2" type="ORF">SAMEA2273136_04768</name>
</gene>
<name>A0ABD7KP82_9ENTR</name>